<keyword evidence="2" id="KW-0472">Membrane</keyword>
<dbReference type="AlphaFoldDB" id="A0A0B1PHW5"/>
<keyword evidence="5" id="KW-1185">Reference proteome</keyword>
<feature type="region of interest" description="Disordered" evidence="1">
    <location>
        <begin position="301"/>
        <end position="350"/>
    </location>
</feature>
<dbReference type="STRING" id="52586.A0A0B1PHW5"/>
<name>A0A0B1PHW5_UNCNE</name>
<dbReference type="OMA" id="QRCAFAN"/>
<protein>
    <submittedName>
        <fullName evidence="4">Uncharacterized protein</fullName>
    </submittedName>
</protein>
<feature type="chain" id="PRO_5002062182" evidence="3">
    <location>
        <begin position="31"/>
        <end position="350"/>
    </location>
</feature>
<dbReference type="HOGENOM" id="CLU_043314_1_0_1"/>
<comment type="caution">
    <text evidence="4">The sequence shown here is derived from an EMBL/GenBank/DDBJ whole genome shotgun (WGS) entry which is preliminary data.</text>
</comment>
<feature type="region of interest" description="Disordered" evidence="1">
    <location>
        <begin position="253"/>
        <end position="272"/>
    </location>
</feature>
<keyword evidence="2" id="KW-0812">Transmembrane</keyword>
<evidence type="ECO:0000313" key="5">
    <source>
        <dbReference type="Proteomes" id="UP000030854"/>
    </source>
</evidence>
<feature type="transmembrane region" description="Helical" evidence="2">
    <location>
        <begin position="222"/>
        <end position="246"/>
    </location>
</feature>
<keyword evidence="3" id="KW-0732">Signal</keyword>
<dbReference type="EMBL" id="JNVN01000042">
    <property type="protein sequence ID" value="KHJ36381.1"/>
    <property type="molecule type" value="Genomic_DNA"/>
</dbReference>
<evidence type="ECO:0000256" key="2">
    <source>
        <dbReference type="SAM" id="Phobius"/>
    </source>
</evidence>
<evidence type="ECO:0000313" key="4">
    <source>
        <dbReference type="EMBL" id="KHJ36381.1"/>
    </source>
</evidence>
<reference evidence="4 5" key="1">
    <citation type="journal article" date="2014" name="BMC Genomics">
        <title>Adaptive genomic structural variation in the grape powdery mildew pathogen, Erysiphe necator.</title>
        <authorList>
            <person name="Jones L."/>
            <person name="Riaz S."/>
            <person name="Morales-Cruz A."/>
            <person name="Amrine K.C."/>
            <person name="McGuire B."/>
            <person name="Gubler W.D."/>
            <person name="Walker M.A."/>
            <person name="Cantu D."/>
        </authorList>
    </citation>
    <scope>NUCLEOTIDE SEQUENCE [LARGE SCALE GENOMIC DNA]</scope>
    <source>
        <strain evidence="5">c</strain>
    </source>
</reference>
<organism evidence="4 5">
    <name type="scientific">Uncinula necator</name>
    <name type="common">Grape powdery mildew</name>
    <dbReference type="NCBI Taxonomy" id="52586"/>
    <lineage>
        <taxon>Eukaryota</taxon>
        <taxon>Fungi</taxon>
        <taxon>Dikarya</taxon>
        <taxon>Ascomycota</taxon>
        <taxon>Pezizomycotina</taxon>
        <taxon>Leotiomycetes</taxon>
        <taxon>Erysiphales</taxon>
        <taxon>Erysiphaceae</taxon>
        <taxon>Erysiphe</taxon>
    </lineage>
</organism>
<dbReference type="PANTHER" id="PTHR16861">
    <property type="entry name" value="GLYCOPROTEIN 38"/>
    <property type="match status" value="1"/>
</dbReference>
<feature type="compositionally biased region" description="Polar residues" evidence="1">
    <location>
        <begin position="302"/>
        <end position="314"/>
    </location>
</feature>
<dbReference type="Proteomes" id="UP000030854">
    <property type="component" value="Unassembled WGS sequence"/>
</dbReference>
<evidence type="ECO:0000256" key="1">
    <source>
        <dbReference type="SAM" id="MobiDB-lite"/>
    </source>
</evidence>
<proteinExistence type="predicted"/>
<gene>
    <name evidence="4" type="ORF">EV44_g0110</name>
</gene>
<keyword evidence="2" id="KW-1133">Transmembrane helix</keyword>
<dbReference type="PANTHER" id="PTHR16861:SF10">
    <property type="entry name" value="MID2 DOMAIN-CONTAINING PROTEIN"/>
    <property type="match status" value="1"/>
</dbReference>
<feature type="signal peptide" evidence="3">
    <location>
        <begin position="1"/>
        <end position="30"/>
    </location>
</feature>
<evidence type="ECO:0000256" key="3">
    <source>
        <dbReference type="SAM" id="SignalP"/>
    </source>
</evidence>
<sequence>MKFRELGVAYRSLNPFSLITTLALLNTVLAGPYPKDDLHDTGFSYLQDRSCVSYCGAQNQYCCAAGEACYTNQANIAYCSEAAGNLWGGYAVYTTTYTETNLILRTSTYTSSWGVATSTWQPAPDITQAPICTSSLGESSCGNICCASDQRCAFANSCTAHTASSDESTTYTTFSAPFRPTSGDISTKSATTTVPFQPPATASGSIFPTLPLEDNHKLSGGAIAGIVIGSIAGVALLLLCCSCCILKSKKSGKDKKYHDSNIGGSSIPEKSSTKTKLLVGGGILAATLVFLGLKRRERAASVMNSPRNSSSNLESPISDSASRSSDESDSYVGRSNEGSVSRTRDLTYRE</sequence>
<accession>A0A0B1PHW5</accession>